<sequence length="431" mass="46977">MAVGFHRCDGSISRDRRRREGTVNGQGDILSELAHRAGDAVRSGAEFVAHAAETAKKRVETVSRKAKAYVAKRINPQPAGAVIEPCPKNRKAERVAERKAKLLSSRERLENMPAGPKREALAHATERFERNNVAVERARLAEDTYKVGQGDPPDGWVRVRGEELRQMGMNQEDFPQLDRRFSPEGYKDGYYAELYKSKPDVFDHEQYVLSFRGTQGKKDGITDLVQAFGGETDHYSRAIAAARKLKRFLGNKLEVTGHSMGGGMAIAAGLVAGIKVNAIDPAGVHPLTLERVGERYNREVAARYVTNYIADGEILDCIQNPANQRVIVAGVTLAAPAIGGTMVVAGRRAMSESGTVTYGPPGVIHKLPIIANAEDVLNGKSVQGLTPGLAEKLSNAINPVRKVGLHDPVYVIAGLEQQKADDMNTISRERQ</sequence>
<dbReference type="AlphaFoldDB" id="A0A4S1CCE0"/>
<comment type="caution">
    <text evidence="1">The sequence shown here is derived from an EMBL/GenBank/DDBJ whole genome shotgun (WGS) entry which is preliminary data.</text>
</comment>
<proteinExistence type="predicted"/>
<dbReference type="Pfam" id="PF26363">
    <property type="entry name" value="Phospholipase-like"/>
    <property type="match status" value="1"/>
</dbReference>
<reference evidence="1 2" key="1">
    <citation type="submission" date="2019-04" db="EMBL/GenBank/DDBJ databases">
        <title>Geobacter oryzae sp. nov., ferric-reducing bacteria isolated from paddy soil.</title>
        <authorList>
            <person name="Xu Z."/>
            <person name="Masuda Y."/>
            <person name="Itoh H."/>
            <person name="Senoo K."/>
        </authorList>
    </citation>
    <scope>NUCLEOTIDE SEQUENCE [LARGE SCALE GENOMIC DNA]</scope>
    <source>
        <strain evidence="1 2">Red111</strain>
    </source>
</reference>
<dbReference type="SUPFAM" id="SSF53474">
    <property type="entry name" value="alpha/beta-Hydrolases"/>
    <property type="match status" value="1"/>
</dbReference>
<name>A0A4S1CCE0_9BACT</name>
<dbReference type="Proteomes" id="UP000306416">
    <property type="component" value="Unassembled WGS sequence"/>
</dbReference>
<evidence type="ECO:0000313" key="2">
    <source>
        <dbReference type="Proteomes" id="UP000306416"/>
    </source>
</evidence>
<organism evidence="1 2">
    <name type="scientific">Geomonas terrae</name>
    <dbReference type="NCBI Taxonomy" id="2562681"/>
    <lineage>
        <taxon>Bacteria</taxon>
        <taxon>Pseudomonadati</taxon>
        <taxon>Thermodesulfobacteriota</taxon>
        <taxon>Desulfuromonadia</taxon>
        <taxon>Geobacterales</taxon>
        <taxon>Geobacteraceae</taxon>
        <taxon>Geomonas</taxon>
    </lineage>
</organism>
<dbReference type="Gene3D" id="3.40.50.1820">
    <property type="entry name" value="alpha/beta hydrolase"/>
    <property type="match status" value="1"/>
</dbReference>
<dbReference type="InterPro" id="IPR029058">
    <property type="entry name" value="AB_hydrolase_fold"/>
</dbReference>
<keyword evidence="2" id="KW-1185">Reference proteome</keyword>
<gene>
    <name evidence="1" type="ORF">E4633_16620</name>
</gene>
<accession>A0A4S1CCE0</accession>
<protein>
    <submittedName>
        <fullName evidence="1">DUF2974 domain-containing protein</fullName>
    </submittedName>
</protein>
<dbReference type="EMBL" id="SRSC01000004">
    <property type="protein sequence ID" value="TGU70626.1"/>
    <property type="molecule type" value="Genomic_DNA"/>
</dbReference>
<evidence type="ECO:0000313" key="1">
    <source>
        <dbReference type="EMBL" id="TGU70626.1"/>
    </source>
</evidence>